<evidence type="ECO:0000256" key="7">
    <source>
        <dbReference type="ARBA" id="ARBA00023141"/>
    </source>
</evidence>
<dbReference type="OrthoDB" id="9790793at2"/>
<reference evidence="13 14" key="1">
    <citation type="submission" date="2018-10" db="EMBL/GenBank/DDBJ databases">
        <title>Genomic Encyclopedia of Archaeal and Bacterial Type Strains, Phase II (KMG-II): from individual species to whole genera.</title>
        <authorList>
            <person name="Goeker M."/>
        </authorList>
    </citation>
    <scope>NUCLEOTIDE SEQUENCE [LARGE SCALE GENOMIC DNA]</scope>
    <source>
        <strain evidence="13 14">DSM 25217</strain>
    </source>
</reference>
<evidence type="ECO:0000256" key="4">
    <source>
        <dbReference type="ARBA" id="ARBA00011037"/>
    </source>
</evidence>
<feature type="site" description="Transition state stabilizer" evidence="9 12">
    <location>
        <position position="23"/>
    </location>
</feature>
<dbReference type="GO" id="GO:0003855">
    <property type="term" value="F:3-dehydroquinate dehydratase activity"/>
    <property type="evidence" value="ECO:0007669"/>
    <property type="project" value="UniProtKB-UniRule"/>
</dbReference>
<evidence type="ECO:0000256" key="8">
    <source>
        <dbReference type="ARBA" id="ARBA00023239"/>
    </source>
</evidence>
<dbReference type="NCBIfam" id="NF003807">
    <property type="entry name" value="PRK05395.1-4"/>
    <property type="match status" value="1"/>
</dbReference>
<dbReference type="Proteomes" id="UP000271227">
    <property type="component" value="Unassembled WGS sequence"/>
</dbReference>
<comment type="function">
    <text evidence="2 9">Catalyzes a trans-dehydration via an enolate intermediate.</text>
</comment>
<dbReference type="NCBIfam" id="NF003806">
    <property type="entry name" value="PRK05395.1-3"/>
    <property type="match status" value="1"/>
</dbReference>
<dbReference type="InterPro" id="IPR018509">
    <property type="entry name" value="DHquinase_II_CS"/>
</dbReference>
<dbReference type="EC" id="4.2.1.10" evidence="6 9"/>
<dbReference type="InterPro" id="IPR001874">
    <property type="entry name" value="DHquinase_II"/>
</dbReference>
<evidence type="ECO:0000256" key="3">
    <source>
        <dbReference type="ARBA" id="ARBA00004902"/>
    </source>
</evidence>
<dbReference type="PANTHER" id="PTHR21272:SF3">
    <property type="entry name" value="CATABOLIC 3-DEHYDROQUINASE"/>
    <property type="match status" value="1"/>
</dbReference>
<keyword evidence="7 9" id="KW-0057">Aromatic amino acid biosynthesis</keyword>
<name>A0A3M0CXF6_9PROT</name>
<dbReference type="Pfam" id="PF01220">
    <property type="entry name" value="DHquinase_II"/>
    <property type="match status" value="1"/>
</dbReference>
<dbReference type="PANTHER" id="PTHR21272">
    <property type="entry name" value="CATABOLIC 3-DEHYDROQUINASE"/>
    <property type="match status" value="1"/>
</dbReference>
<comment type="pathway">
    <text evidence="3 9">Metabolic intermediate biosynthesis; chorismate biosynthesis; chorismate from D-erythrose 4-phosphate and phosphoenolpyruvate: step 3/7.</text>
</comment>
<comment type="similarity">
    <text evidence="4 9">Belongs to the type-II 3-dehydroquinase family.</text>
</comment>
<dbReference type="GO" id="GO:0009073">
    <property type="term" value="P:aromatic amino acid family biosynthetic process"/>
    <property type="evidence" value="ECO:0007669"/>
    <property type="project" value="UniProtKB-KW"/>
</dbReference>
<dbReference type="NCBIfam" id="NF003805">
    <property type="entry name" value="PRK05395.1-2"/>
    <property type="match status" value="1"/>
</dbReference>
<evidence type="ECO:0000256" key="6">
    <source>
        <dbReference type="ARBA" id="ARBA00012060"/>
    </source>
</evidence>
<feature type="binding site" evidence="9 11">
    <location>
        <position position="85"/>
    </location>
    <ligand>
        <name>substrate</name>
    </ligand>
</feature>
<feature type="binding site" evidence="9 11">
    <location>
        <position position="116"/>
    </location>
    <ligand>
        <name>substrate</name>
    </ligand>
</feature>
<dbReference type="GO" id="GO:0008652">
    <property type="term" value="P:amino acid biosynthetic process"/>
    <property type="evidence" value="ECO:0007669"/>
    <property type="project" value="UniProtKB-KW"/>
</dbReference>
<dbReference type="UniPathway" id="UPA00053">
    <property type="reaction ID" value="UER00086"/>
</dbReference>
<feature type="binding site" evidence="9 11">
    <location>
        <position position="79"/>
    </location>
    <ligand>
        <name>substrate</name>
    </ligand>
</feature>
<keyword evidence="9" id="KW-0028">Amino-acid biosynthesis</keyword>
<dbReference type="NCBIfam" id="TIGR01088">
    <property type="entry name" value="aroQ"/>
    <property type="match status" value="1"/>
</dbReference>
<organism evidence="13 14">
    <name type="scientific">Eilatimonas milleporae</name>
    <dbReference type="NCBI Taxonomy" id="911205"/>
    <lineage>
        <taxon>Bacteria</taxon>
        <taxon>Pseudomonadati</taxon>
        <taxon>Pseudomonadota</taxon>
        <taxon>Alphaproteobacteria</taxon>
        <taxon>Kordiimonadales</taxon>
        <taxon>Kordiimonadaceae</taxon>
        <taxon>Eilatimonas</taxon>
    </lineage>
</organism>
<dbReference type="EMBL" id="REFR01000010">
    <property type="protein sequence ID" value="RMB08553.1"/>
    <property type="molecule type" value="Genomic_DNA"/>
</dbReference>
<comment type="catalytic activity">
    <reaction evidence="1 9">
        <text>3-dehydroquinate = 3-dehydroshikimate + H2O</text>
        <dbReference type="Rhea" id="RHEA:21096"/>
        <dbReference type="ChEBI" id="CHEBI:15377"/>
        <dbReference type="ChEBI" id="CHEBI:16630"/>
        <dbReference type="ChEBI" id="CHEBI:32364"/>
        <dbReference type="EC" id="4.2.1.10"/>
    </reaction>
</comment>
<comment type="caution">
    <text evidence="13">The sequence shown here is derived from an EMBL/GenBank/DDBJ whole genome shotgun (WGS) entry which is preliminary data.</text>
</comment>
<proteinExistence type="inferred from homology"/>
<comment type="subunit">
    <text evidence="5 9">Homododecamer.</text>
</comment>
<dbReference type="CDD" id="cd00466">
    <property type="entry name" value="DHQase_II"/>
    <property type="match status" value="1"/>
</dbReference>
<evidence type="ECO:0000256" key="5">
    <source>
        <dbReference type="ARBA" id="ARBA00011193"/>
    </source>
</evidence>
<feature type="binding site" evidence="9 11">
    <location>
        <begin position="106"/>
        <end position="107"/>
    </location>
    <ligand>
        <name>substrate</name>
    </ligand>
</feature>
<dbReference type="AlphaFoldDB" id="A0A3M0CXF6"/>
<evidence type="ECO:0000256" key="9">
    <source>
        <dbReference type="HAMAP-Rule" id="MF_00169"/>
    </source>
</evidence>
<dbReference type="InParanoid" id="A0A3M0CXF6"/>
<evidence type="ECO:0000256" key="11">
    <source>
        <dbReference type="PIRSR" id="PIRSR001399-2"/>
    </source>
</evidence>
<dbReference type="HAMAP" id="MF_00169">
    <property type="entry name" value="AroQ"/>
    <property type="match status" value="1"/>
</dbReference>
<evidence type="ECO:0000256" key="2">
    <source>
        <dbReference type="ARBA" id="ARBA00003924"/>
    </source>
</evidence>
<feature type="active site" description="Proton donor" evidence="9 10">
    <location>
        <position position="105"/>
    </location>
</feature>
<protein>
    <recommendedName>
        <fullName evidence="6 9">3-dehydroquinate dehydratase</fullName>
        <shortName evidence="9">3-dehydroquinase</shortName>
        <ecNumber evidence="6 9">4.2.1.10</ecNumber>
    </recommendedName>
    <alternativeName>
        <fullName evidence="9">Type II DHQase</fullName>
    </alternativeName>
</protein>
<gene>
    <name evidence="9" type="primary">aroQ</name>
    <name evidence="13" type="ORF">BXY39_1188</name>
</gene>
<sequence>MAGRPEPIIFILNGPNLNLLGTREPDIYGHHTLEDISHSVGERAAALSLAIDFRQSNHEGQLIDWVQEAATLASGLIINAAGYTHTSIALRDALASLSLPSVEVHLSNIHARETFRHRSLIAPVVMGQIAGFGAQGYILALEAIAAMLSANS</sequence>
<dbReference type="Gene3D" id="3.40.50.9100">
    <property type="entry name" value="Dehydroquinase, class II"/>
    <property type="match status" value="1"/>
</dbReference>
<feature type="active site" description="Proton acceptor" evidence="9 10">
    <location>
        <position position="28"/>
    </location>
</feature>
<dbReference type="InterPro" id="IPR036441">
    <property type="entry name" value="DHquinase_II_sf"/>
</dbReference>
<evidence type="ECO:0000256" key="1">
    <source>
        <dbReference type="ARBA" id="ARBA00001864"/>
    </source>
</evidence>
<evidence type="ECO:0000256" key="10">
    <source>
        <dbReference type="PIRSR" id="PIRSR001399-1"/>
    </source>
</evidence>
<dbReference type="RefSeq" id="WP_121937910.1">
    <property type="nucleotide sequence ID" value="NZ_REFR01000010.1"/>
</dbReference>
<evidence type="ECO:0000313" key="14">
    <source>
        <dbReference type="Proteomes" id="UP000271227"/>
    </source>
</evidence>
<keyword evidence="8 9" id="KW-0456">Lyase</keyword>
<dbReference type="PIRSF" id="PIRSF001399">
    <property type="entry name" value="DHquinase_II"/>
    <property type="match status" value="1"/>
</dbReference>
<dbReference type="GO" id="GO:0009423">
    <property type="term" value="P:chorismate biosynthetic process"/>
    <property type="evidence" value="ECO:0007669"/>
    <property type="project" value="UniProtKB-UniRule"/>
</dbReference>
<evidence type="ECO:0000256" key="12">
    <source>
        <dbReference type="PIRSR" id="PIRSR001399-3"/>
    </source>
</evidence>
<feature type="binding site" evidence="9 11">
    <location>
        <position position="92"/>
    </location>
    <ligand>
        <name>substrate</name>
    </ligand>
</feature>
<evidence type="ECO:0000313" key="13">
    <source>
        <dbReference type="EMBL" id="RMB08553.1"/>
    </source>
</evidence>
<accession>A0A3M0CXF6</accession>
<keyword evidence="14" id="KW-1185">Reference proteome</keyword>
<dbReference type="SUPFAM" id="SSF52304">
    <property type="entry name" value="Type II 3-dehydroquinate dehydratase"/>
    <property type="match status" value="1"/>
</dbReference>
<dbReference type="PROSITE" id="PS01029">
    <property type="entry name" value="DEHYDROQUINASE_II"/>
    <property type="match status" value="1"/>
</dbReference>
<dbReference type="GO" id="GO:0019631">
    <property type="term" value="P:quinate catabolic process"/>
    <property type="evidence" value="ECO:0007669"/>
    <property type="project" value="TreeGrafter"/>
</dbReference>